<dbReference type="Pfam" id="PF01618">
    <property type="entry name" value="MotA_ExbB"/>
    <property type="match status" value="1"/>
</dbReference>
<dbReference type="GO" id="GO:0005886">
    <property type="term" value="C:plasma membrane"/>
    <property type="evidence" value="ECO:0007669"/>
    <property type="project" value="UniProtKB-SubCell"/>
</dbReference>
<evidence type="ECO:0000313" key="10">
    <source>
        <dbReference type="EMBL" id="ELP34504.1"/>
    </source>
</evidence>
<feature type="transmembrane region" description="Helical" evidence="8">
    <location>
        <begin position="12"/>
        <end position="34"/>
    </location>
</feature>
<keyword evidence="3 8" id="KW-0812">Transmembrane</keyword>
<dbReference type="AlphaFoldDB" id="L7CJU1"/>
<gene>
    <name evidence="10" type="ORF">RBSWK_01514</name>
</gene>
<feature type="transmembrane region" description="Helical" evidence="8">
    <location>
        <begin position="40"/>
        <end position="60"/>
    </location>
</feature>
<dbReference type="RefSeq" id="WP_007336703.1">
    <property type="nucleotide sequence ID" value="NZ_AMWG01000030.1"/>
</dbReference>
<evidence type="ECO:0000256" key="6">
    <source>
        <dbReference type="RuleBase" id="RU004057"/>
    </source>
</evidence>
<keyword evidence="5 8" id="KW-0472">Membrane</keyword>
<accession>L7CJU1</accession>
<comment type="subcellular location">
    <subcellularLocation>
        <location evidence="1">Cell membrane</location>
        <topology evidence="1">Multi-pass membrane protein</topology>
    </subcellularLocation>
    <subcellularLocation>
        <location evidence="6">Membrane</location>
        <topology evidence="6">Multi-pass membrane protein</topology>
    </subcellularLocation>
</comment>
<evidence type="ECO:0000256" key="5">
    <source>
        <dbReference type="ARBA" id="ARBA00023136"/>
    </source>
</evidence>
<keyword evidence="4 8" id="KW-1133">Transmembrane helix</keyword>
<evidence type="ECO:0000256" key="3">
    <source>
        <dbReference type="ARBA" id="ARBA00022692"/>
    </source>
</evidence>
<feature type="domain" description="MotA/TolQ/ExbB proton channel" evidence="9">
    <location>
        <begin position="118"/>
        <end position="206"/>
    </location>
</feature>
<sequence length="242" mass="25446">MSSYYQIFRKTAGGFSWFVMCGVFAGVICLGRSANLLTEACVALIAGYAVMFGVLPFLAGKRELDDAVDRSAVEHDDLTAAPSTQTEKLLALDDSDGGSVHVMTKALALSNGRGSKEAVTESVLECFDEHWESKIADLNDVAVYCQSLGIGGTMLGLADIAHVLEANAGNAGVGSAIAVMVLTTLAGLAGFILVSGLARRLAKAVAAHRKDLKYVAVMFQRESDQPKPRKRSDNVFSGPGAA</sequence>
<keyword evidence="2" id="KW-1003">Cell membrane</keyword>
<evidence type="ECO:0000259" key="9">
    <source>
        <dbReference type="Pfam" id="PF01618"/>
    </source>
</evidence>
<reference evidence="10 11" key="1">
    <citation type="journal article" date="2013" name="Mar. Genomics">
        <title>Expression of sulfatases in Rhodopirellula baltica and the diversity of sulfatases in the genus Rhodopirellula.</title>
        <authorList>
            <person name="Wegner C.E."/>
            <person name="Richter-Heitmann T."/>
            <person name="Klindworth A."/>
            <person name="Klockow C."/>
            <person name="Richter M."/>
            <person name="Achstetter T."/>
            <person name="Glockner F.O."/>
            <person name="Harder J."/>
        </authorList>
    </citation>
    <scope>NUCLEOTIDE SEQUENCE [LARGE SCALE GENOMIC DNA]</scope>
    <source>
        <strain evidence="10 11">SWK14</strain>
    </source>
</reference>
<feature type="transmembrane region" description="Helical" evidence="8">
    <location>
        <begin position="176"/>
        <end position="198"/>
    </location>
</feature>
<comment type="caution">
    <text evidence="10">The sequence shown here is derived from an EMBL/GenBank/DDBJ whole genome shotgun (WGS) entry which is preliminary data.</text>
</comment>
<keyword evidence="6" id="KW-0653">Protein transport</keyword>
<comment type="similarity">
    <text evidence="6">Belongs to the exbB/tolQ family.</text>
</comment>
<dbReference type="InterPro" id="IPR002898">
    <property type="entry name" value="MotA_ExbB_proton_chnl"/>
</dbReference>
<dbReference type="GO" id="GO:0015031">
    <property type="term" value="P:protein transport"/>
    <property type="evidence" value="ECO:0007669"/>
    <property type="project" value="UniProtKB-KW"/>
</dbReference>
<evidence type="ECO:0000256" key="1">
    <source>
        <dbReference type="ARBA" id="ARBA00004651"/>
    </source>
</evidence>
<feature type="region of interest" description="Disordered" evidence="7">
    <location>
        <begin position="223"/>
        <end position="242"/>
    </location>
</feature>
<name>L7CJU1_RHOBT</name>
<organism evidence="10 11">
    <name type="scientific">Rhodopirellula baltica SWK14</name>
    <dbReference type="NCBI Taxonomy" id="993516"/>
    <lineage>
        <taxon>Bacteria</taxon>
        <taxon>Pseudomonadati</taxon>
        <taxon>Planctomycetota</taxon>
        <taxon>Planctomycetia</taxon>
        <taxon>Pirellulales</taxon>
        <taxon>Pirellulaceae</taxon>
        <taxon>Rhodopirellula</taxon>
    </lineage>
</organism>
<feature type="transmembrane region" description="Helical" evidence="8">
    <location>
        <begin position="141"/>
        <end position="164"/>
    </location>
</feature>
<evidence type="ECO:0000256" key="7">
    <source>
        <dbReference type="SAM" id="MobiDB-lite"/>
    </source>
</evidence>
<feature type="compositionally biased region" description="Basic and acidic residues" evidence="7">
    <location>
        <begin position="223"/>
        <end position="233"/>
    </location>
</feature>
<protein>
    <recommendedName>
        <fullName evidence="9">MotA/TolQ/ExbB proton channel domain-containing protein</fullName>
    </recommendedName>
</protein>
<dbReference type="PATRIC" id="fig|993516.3.peg.1604"/>
<evidence type="ECO:0000256" key="2">
    <source>
        <dbReference type="ARBA" id="ARBA00022475"/>
    </source>
</evidence>
<dbReference type="EMBL" id="AMWG01000030">
    <property type="protein sequence ID" value="ELP34504.1"/>
    <property type="molecule type" value="Genomic_DNA"/>
</dbReference>
<keyword evidence="6" id="KW-0813">Transport</keyword>
<dbReference type="Proteomes" id="UP000010959">
    <property type="component" value="Unassembled WGS sequence"/>
</dbReference>
<evidence type="ECO:0000256" key="8">
    <source>
        <dbReference type="SAM" id="Phobius"/>
    </source>
</evidence>
<proteinExistence type="inferred from homology"/>
<evidence type="ECO:0000256" key="4">
    <source>
        <dbReference type="ARBA" id="ARBA00022989"/>
    </source>
</evidence>
<evidence type="ECO:0000313" key="11">
    <source>
        <dbReference type="Proteomes" id="UP000010959"/>
    </source>
</evidence>